<organism evidence="2 3">
    <name type="scientific">Chaetomidium leptoderma</name>
    <dbReference type="NCBI Taxonomy" id="669021"/>
    <lineage>
        <taxon>Eukaryota</taxon>
        <taxon>Fungi</taxon>
        <taxon>Dikarya</taxon>
        <taxon>Ascomycota</taxon>
        <taxon>Pezizomycotina</taxon>
        <taxon>Sordariomycetes</taxon>
        <taxon>Sordariomycetidae</taxon>
        <taxon>Sordariales</taxon>
        <taxon>Chaetomiaceae</taxon>
        <taxon>Chaetomidium</taxon>
    </lineage>
</organism>
<keyword evidence="3" id="KW-1185">Reference proteome</keyword>
<reference evidence="2" key="1">
    <citation type="journal article" date="2023" name="Mol. Phylogenet. Evol.">
        <title>Genome-scale phylogeny and comparative genomics of the fungal order Sordariales.</title>
        <authorList>
            <person name="Hensen N."/>
            <person name="Bonometti L."/>
            <person name="Westerberg I."/>
            <person name="Brannstrom I.O."/>
            <person name="Guillou S."/>
            <person name="Cros-Aarteil S."/>
            <person name="Calhoun S."/>
            <person name="Haridas S."/>
            <person name="Kuo A."/>
            <person name="Mondo S."/>
            <person name="Pangilinan J."/>
            <person name="Riley R."/>
            <person name="LaButti K."/>
            <person name="Andreopoulos B."/>
            <person name="Lipzen A."/>
            <person name="Chen C."/>
            <person name="Yan M."/>
            <person name="Daum C."/>
            <person name="Ng V."/>
            <person name="Clum A."/>
            <person name="Steindorff A."/>
            <person name="Ohm R.A."/>
            <person name="Martin F."/>
            <person name="Silar P."/>
            <person name="Natvig D.O."/>
            <person name="Lalanne C."/>
            <person name="Gautier V."/>
            <person name="Ament-Velasquez S.L."/>
            <person name="Kruys A."/>
            <person name="Hutchinson M.I."/>
            <person name="Powell A.J."/>
            <person name="Barry K."/>
            <person name="Miller A.N."/>
            <person name="Grigoriev I.V."/>
            <person name="Debuchy R."/>
            <person name="Gladieux P."/>
            <person name="Hiltunen Thoren M."/>
            <person name="Johannesson H."/>
        </authorList>
    </citation>
    <scope>NUCLEOTIDE SEQUENCE</scope>
    <source>
        <strain evidence="2">CBS 538.74</strain>
    </source>
</reference>
<keyword evidence="1" id="KW-1133">Transmembrane helix</keyword>
<accession>A0AAN7A1C4</accession>
<evidence type="ECO:0000313" key="2">
    <source>
        <dbReference type="EMBL" id="KAK4158467.1"/>
    </source>
</evidence>
<evidence type="ECO:0000313" key="3">
    <source>
        <dbReference type="Proteomes" id="UP001302745"/>
    </source>
</evidence>
<proteinExistence type="predicted"/>
<sequence>MLSRTNTFPATGKRVGRFWRRRLRSRRAHTFYPPGNGEVTGTSEPALSTLPKRGQPLEFPIAFEAAFQCKLERRERNGRAVLDFDGLEAYNVSSKVEHELRLDEARRLLAVARDPTTPVCLGSSGVLEAMKGDEAGYQALSRMSATISTALNLCLLDNECLNLEFCPQIASRDRLQKMIRRAQVAANRRGLKDTKLDMAHMKAVFALVDYISAVIARLVSQTASGDFWITNVMSVLAARIAKIKFLLVDITACAAVAADTGEETLEAFPGDGHRSTEAEEEEECEEALRLIDANTKEGLTSEEDAAVGSYCISQNKYRSGINAALKYILLSLRLLNRSGLLPTTYEMCVVVYEIGYEGFKTVLFQDRDLEYSASSDRDVLNTAQPAFIMLDQVLKELDKRPPPPAEGGKEHHPSLQAQGCDDATATYVEWAYKGRDASQTTPAGGGVDYIELSKLRNVPLFSMADITAAMVPLIATSPILLSGFTNFRTVIALAGSVKDVVTPFEEGQFGAFCRLYTSSFKQEAEKRQVLRLSKAFADQRFSRCRLLTQKGEGKWGAGFWSRHGHDASPSAVIQERLRDCSADMKDWIVDENSVTISARFYVSSVMLGAILLGLGGLAIGFTVGERIEGVDPFNLASYAWILAAFVILICRSVLVEHWTWSDFLRWRVRCRSVSELAATTGVDKQLLLAKLLHDDCGGSILTTRGPYNSMFRRRAGDGTTGFSIDRPISAETLMLSGLAPLKVVTPRGDAIVLLDYRQGTSLTVVEHEGIEDKDRELLICDDLTPIAAGGKPSRSWHGLDPVGLRLTRKNQFKWRRVQGLYDFKGVDVVFQ</sequence>
<dbReference type="AlphaFoldDB" id="A0AAN7A1C4"/>
<feature type="transmembrane region" description="Helical" evidence="1">
    <location>
        <begin position="600"/>
        <end position="623"/>
    </location>
</feature>
<dbReference type="EMBL" id="MU856838">
    <property type="protein sequence ID" value="KAK4158467.1"/>
    <property type="molecule type" value="Genomic_DNA"/>
</dbReference>
<gene>
    <name evidence="2" type="ORF">C8A00DRAFT_10802</name>
</gene>
<keyword evidence="1" id="KW-0472">Membrane</keyword>
<dbReference type="Proteomes" id="UP001302745">
    <property type="component" value="Unassembled WGS sequence"/>
</dbReference>
<name>A0AAN7A1C4_9PEZI</name>
<feature type="transmembrane region" description="Helical" evidence="1">
    <location>
        <begin position="635"/>
        <end position="654"/>
    </location>
</feature>
<evidence type="ECO:0000256" key="1">
    <source>
        <dbReference type="SAM" id="Phobius"/>
    </source>
</evidence>
<comment type="caution">
    <text evidence="2">The sequence shown here is derived from an EMBL/GenBank/DDBJ whole genome shotgun (WGS) entry which is preliminary data.</text>
</comment>
<protein>
    <submittedName>
        <fullName evidence="2">Uncharacterized protein</fullName>
    </submittedName>
</protein>
<keyword evidence="1" id="KW-0812">Transmembrane</keyword>
<reference evidence="2" key="2">
    <citation type="submission" date="2023-05" db="EMBL/GenBank/DDBJ databases">
        <authorList>
            <consortium name="Lawrence Berkeley National Laboratory"/>
            <person name="Steindorff A."/>
            <person name="Hensen N."/>
            <person name="Bonometti L."/>
            <person name="Westerberg I."/>
            <person name="Brannstrom I.O."/>
            <person name="Guillou S."/>
            <person name="Cros-Aarteil S."/>
            <person name="Calhoun S."/>
            <person name="Haridas S."/>
            <person name="Kuo A."/>
            <person name="Mondo S."/>
            <person name="Pangilinan J."/>
            <person name="Riley R."/>
            <person name="Labutti K."/>
            <person name="Andreopoulos B."/>
            <person name="Lipzen A."/>
            <person name="Chen C."/>
            <person name="Yanf M."/>
            <person name="Daum C."/>
            <person name="Ng V."/>
            <person name="Clum A."/>
            <person name="Ohm R."/>
            <person name="Martin F."/>
            <person name="Silar P."/>
            <person name="Natvig D."/>
            <person name="Lalanne C."/>
            <person name="Gautier V."/>
            <person name="Ament-Velasquez S.L."/>
            <person name="Kruys A."/>
            <person name="Hutchinson M.I."/>
            <person name="Powell A.J."/>
            <person name="Barry K."/>
            <person name="Miller A.N."/>
            <person name="Grigoriev I.V."/>
            <person name="Debuchy R."/>
            <person name="Gladieux P."/>
            <person name="Thoren M.H."/>
            <person name="Johannesson H."/>
        </authorList>
    </citation>
    <scope>NUCLEOTIDE SEQUENCE</scope>
    <source>
        <strain evidence="2">CBS 538.74</strain>
    </source>
</reference>